<dbReference type="AlphaFoldDB" id="A0AAV5BWV6"/>
<keyword evidence="3" id="KW-1185">Reference proteome</keyword>
<reference evidence="2" key="2">
    <citation type="submission" date="2021-12" db="EMBL/GenBank/DDBJ databases">
        <title>Resequencing data analysis of finger millet.</title>
        <authorList>
            <person name="Hatakeyama M."/>
            <person name="Aluri S."/>
            <person name="Balachadran M.T."/>
            <person name="Sivarajan S.R."/>
            <person name="Poveda L."/>
            <person name="Shimizu-Inatsugi R."/>
            <person name="Schlapbach R."/>
            <person name="Sreeman S.M."/>
            <person name="Shimizu K.K."/>
        </authorList>
    </citation>
    <scope>NUCLEOTIDE SEQUENCE</scope>
</reference>
<evidence type="ECO:0000313" key="3">
    <source>
        <dbReference type="Proteomes" id="UP001054889"/>
    </source>
</evidence>
<dbReference type="PANTHER" id="PTHR31672">
    <property type="entry name" value="BNACNNG10540D PROTEIN"/>
    <property type="match status" value="1"/>
</dbReference>
<protein>
    <recommendedName>
        <fullName evidence="1">F-box domain-containing protein</fullName>
    </recommendedName>
</protein>
<proteinExistence type="predicted"/>
<feature type="domain" description="F-box" evidence="1">
    <location>
        <begin position="20"/>
        <end position="61"/>
    </location>
</feature>
<dbReference type="Pfam" id="PF08268">
    <property type="entry name" value="FBA_3"/>
    <property type="match status" value="1"/>
</dbReference>
<dbReference type="InterPro" id="IPR036047">
    <property type="entry name" value="F-box-like_dom_sf"/>
</dbReference>
<organism evidence="2 3">
    <name type="scientific">Eleusine coracana subsp. coracana</name>
    <dbReference type="NCBI Taxonomy" id="191504"/>
    <lineage>
        <taxon>Eukaryota</taxon>
        <taxon>Viridiplantae</taxon>
        <taxon>Streptophyta</taxon>
        <taxon>Embryophyta</taxon>
        <taxon>Tracheophyta</taxon>
        <taxon>Spermatophyta</taxon>
        <taxon>Magnoliopsida</taxon>
        <taxon>Liliopsida</taxon>
        <taxon>Poales</taxon>
        <taxon>Poaceae</taxon>
        <taxon>PACMAD clade</taxon>
        <taxon>Chloridoideae</taxon>
        <taxon>Cynodonteae</taxon>
        <taxon>Eleusininae</taxon>
        <taxon>Eleusine</taxon>
    </lineage>
</organism>
<dbReference type="InterPro" id="IPR001810">
    <property type="entry name" value="F-box_dom"/>
</dbReference>
<evidence type="ECO:0000313" key="2">
    <source>
        <dbReference type="EMBL" id="GJM90841.1"/>
    </source>
</evidence>
<dbReference type="SUPFAM" id="SSF101898">
    <property type="entry name" value="NHL repeat"/>
    <property type="match status" value="1"/>
</dbReference>
<dbReference type="PANTHER" id="PTHR31672:SF2">
    <property type="entry name" value="F-BOX DOMAIN-CONTAINING PROTEIN"/>
    <property type="match status" value="1"/>
</dbReference>
<dbReference type="NCBIfam" id="TIGR01640">
    <property type="entry name" value="F_box_assoc_1"/>
    <property type="match status" value="1"/>
</dbReference>
<dbReference type="SUPFAM" id="SSF81383">
    <property type="entry name" value="F-box domain"/>
    <property type="match status" value="1"/>
</dbReference>
<dbReference type="InterPro" id="IPR050796">
    <property type="entry name" value="SCF_F-box_component"/>
</dbReference>
<sequence length="391" mass="44707">MEKSARVIRSGSHRSAIHTLPEDLLVGEILVRLPAKDLLRCRAVCSSWRRLTSGADFLLAHHRRQPSLPLVSFRGQTNSGDRKKVADADVDAFDLWRSPAEHLHLLRFNDYNYQRSYRVCACCDGLLVVSLSRDRFFYICNPTTRQWITMPNLTVGRGSIFGLYPRGSSGEYRILYRDRKEDNDSTLCHVLTMGSSMASRGIGSYQASGLQSVTEGPSVLLHGCLHWVHREGGKVLVFDTDGESFRWMSAPTVDSNWAQSDLVQVDGTLGMSRINDSRIMMKIWMLQNRDEEVWLMKHQIKLPVGDMRSIVFTHDLYGMVLSENGDVLVFCPRSSHLFHCDCKGKLLQKFQWNGVFSCPTRHWFKESLVQHAFFQKKSKGPMRTPRFFQGL</sequence>
<evidence type="ECO:0000259" key="1">
    <source>
        <dbReference type="SMART" id="SM00256"/>
    </source>
</evidence>
<dbReference type="Gene3D" id="1.20.1280.50">
    <property type="match status" value="1"/>
</dbReference>
<dbReference type="Pfam" id="PF12937">
    <property type="entry name" value="F-box-like"/>
    <property type="match status" value="1"/>
</dbReference>
<gene>
    <name evidence="2" type="primary">ga07159</name>
    <name evidence="2" type="ORF">PR202_ga07159</name>
</gene>
<dbReference type="Proteomes" id="UP001054889">
    <property type="component" value="Unassembled WGS sequence"/>
</dbReference>
<dbReference type="InterPro" id="IPR017451">
    <property type="entry name" value="F-box-assoc_interact_dom"/>
</dbReference>
<dbReference type="InterPro" id="IPR013187">
    <property type="entry name" value="F-box-assoc_dom_typ3"/>
</dbReference>
<comment type="caution">
    <text evidence="2">The sequence shown here is derived from an EMBL/GenBank/DDBJ whole genome shotgun (WGS) entry which is preliminary data.</text>
</comment>
<accession>A0AAV5BWV6</accession>
<dbReference type="SMART" id="SM00256">
    <property type="entry name" value="FBOX"/>
    <property type="match status" value="1"/>
</dbReference>
<dbReference type="EMBL" id="BQKI01000003">
    <property type="protein sequence ID" value="GJM90841.1"/>
    <property type="molecule type" value="Genomic_DNA"/>
</dbReference>
<reference evidence="2" key="1">
    <citation type="journal article" date="2018" name="DNA Res.">
        <title>Multiple hybrid de novo genome assembly of finger millet, an orphan allotetraploid crop.</title>
        <authorList>
            <person name="Hatakeyama M."/>
            <person name="Aluri S."/>
            <person name="Balachadran M.T."/>
            <person name="Sivarajan S.R."/>
            <person name="Patrignani A."/>
            <person name="Gruter S."/>
            <person name="Poveda L."/>
            <person name="Shimizu-Inatsugi R."/>
            <person name="Baeten J."/>
            <person name="Francoijs K.J."/>
            <person name="Nataraja K.N."/>
            <person name="Reddy Y.A.N."/>
            <person name="Phadnis S."/>
            <person name="Ravikumar R.L."/>
            <person name="Schlapbach R."/>
            <person name="Sreeman S.M."/>
            <person name="Shimizu K.K."/>
        </authorList>
    </citation>
    <scope>NUCLEOTIDE SEQUENCE</scope>
</reference>
<name>A0AAV5BWV6_ELECO</name>